<evidence type="ECO:0000256" key="1">
    <source>
        <dbReference type="SAM" id="SignalP"/>
    </source>
</evidence>
<dbReference type="SMART" id="SM00034">
    <property type="entry name" value="CLECT"/>
    <property type="match status" value="1"/>
</dbReference>
<feature type="signal peptide" evidence="1">
    <location>
        <begin position="1"/>
        <end position="20"/>
    </location>
</feature>
<feature type="domain" description="C-type lectin" evidence="2">
    <location>
        <begin position="88"/>
        <end position="205"/>
    </location>
</feature>
<organism evidence="3 4">
    <name type="scientific">Hyalella azteca</name>
    <name type="common">Amphipod</name>
    <dbReference type="NCBI Taxonomy" id="294128"/>
    <lineage>
        <taxon>Eukaryota</taxon>
        <taxon>Metazoa</taxon>
        <taxon>Ecdysozoa</taxon>
        <taxon>Arthropoda</taxon>
        <taxon>Crustacea</taxon>
        <taxon>Multicrustacea</taxon>
        <taxon>Malacostraca</taxon>
        <taxon>Eumalacostraca</taxon>
        <taxon>Peracarida</taxon>
        <taxon>Amphipoda</taxon>
        <taxon>Senticaudata</taxon>
        <taxon>Talitrida</taxon>
        <taxon>Talitroidea</taxon>
        <taxon>Hyalellidae</taxon>
        <taxon>Hyalella</taxon>
    </lineage>
</organism>
<proteinExistence type="predicted"/>
<dbReference type="GeneID" id="108676257"/>
<feature type="chain" id="PRO_5036825031" evidence="1">
    <location>
        <begin position="21"/>
        <end position="230"/>
    </location>
</feature>
<evidence type="ECO:0000313" key="3">
    <source>
        <dbReference type="Proteomes" id="UP000694843"/>
    </source>
</evidence>
<dbReference type="Gene3D" id="3.10.100.10">
    <property type="entry name" value="Mannose-Binding Protein A, subunit A"/>
    <property type="match status" value="1"/>
</dbReference>
<dbReference type="InterPro" id="IPR016187">
    <property type="entry name" value="CTDL_fold"/>
</dbReference>
<evidence type="ECO:0000313" key="4">
    <source>
        <dbReference type="RefSeq" id="XP_018019800.2"/>
    </source>
</evidence>
<dbReference type="CDD" id="cd00037">
    <property type="entry name" value="CLECT"/>
    <property type="match status" value="1"/>
</dbReference>
<dbReference type="InterPro" id="IPR001304">
    <property type="entry name" value="C-type_lectin-like"/>
</dbReference>
<name>A0A8B7P1F6_HYAAZ</name>
<dbReference type="PROSITE" id="PS50041">
    <property type="entry name" value="C_TYPE_LECTIN_2"/>
    <property type="match status" value="1"/>
</dbReference>
<reference evidence="4" key="1">
    <citation type="submission" date="2025-08" db="UniProtKB">
        <authorList>
            <consortium name="RefSeq"/>
        </authorList>
    </citation>
    <scope>IDENTIFICATION</scope>
    <source>
        <tissue evidence="4">Whole organism</tissue>
    </source>
</reference>
<dbReference type="Proteomes" id="UP000694843">
    <property type="component" value="Unplaced"/>
</dbReference>
<dbReference type="RefSeq" id="XP_018019800.2">
    <property type="nucleotide sequence ID" value="XM_018164311.2"/>
</dbReference>
<dbReference type="OrthoDB" id="6340082at2759"/>
<protein>
    <submittedName>
        <fullName evidence="4">C-type mannose receptor 2-like</fullName>
    </submittedName>
</protein>
<keyword evidence="1" id="KW-0732">Signal</keyword>
<accession>A0A8B7P1F6</accession>
<dbReference type="Pfam" id="PF00059">
    <property type="entry name" value="Lectin_C"/>
    <property type="match status" value="1"/>
</dbReference>
<dbReference type="InterPro" id="IPR016186">
    <property type="entry name" value="C-type_lectin-like/link_sf"/>
</dbReference>
<dbReference type="AlphaFoldDB" id="A0A8B7P1F6"/>
<dbReference type="SUPFAM" id="SSF56436">
    <property type="entry name" value="C-type lectin-like"/>
    <property type="match status" value="1"/>
</dbReference>
<evidence type="ECO:0000259" key="2">
    <source>
        <dbReference type="PROSITE" id="PS50041"/>
    </source>
</evidence>
<gene>
    <name evidence="4" type="primary">LOC108676257</name>
</gene>
<keyword evidence="3" id="KW-1185">Reference proteome</keyword>
<dbReference type="KEGG" id="hazt:108676257"/>
<sequence length="230" mass="24258">MLSQIQVIVCITVSWLVASSGTVNVAIFKQVFQTCANVVQQVPSDSLILCSATCGAAKLDCLGFCYSASNASCMLHKSSALTNSAMIVGMRTYSFYPAAAHATAFANCRALNNYLAIPASASEVTDIRTAAKGAGGLWIGIDAVGHNGQIFTSGGPADYGDQPVRYAPFAPGQPDNLASAEQCIMLWTNGFNDAGCTILLPYVCQSFVPYSCVALPHPAYSADYMCYSRL</sequence>